<dbReference type="Gene3D" id="2.60.40.2480">
    <property type="entry name" value="Periplasmic metal-binding protein Tp34-type"/>
    <property type="match status" value="1"/>
</dbReference>
<dbReference type="AlphaFoldDB" id="A0A133Y6D0"/>
<comment type="similarity">
    <text evidence="1">Belongs to the UPF0423 family.</text>
</comment>
<evidence type="ECO:0000256" key="2">
    <source>
        <dbReference type="ARBA" id="ARBA00022729"/>
    </source>
</evidence>
<dbReference type="Pfam" id="PF10634">
    <property type="entry name" value="Iron_transport"/>
    <property type="match status" value="1"/>
</dbReference>
<dbReference type="InterPro" id="IPR018470">
    <property type="entry name" value="Metal-bd_Tp34-typ"/>
</dbReference>
<dbReference type="PROSITE" id="PS51257">
    <property type="entry name" value="PROKAR_LIPOPROTEIN"/>
    <property type="match status" value="1"/>
</dbReference>
<feature type="compositionally biased region" description="Basic and acidic residues" evidence="3">
    <location>
        <begin position="26"/>
        <end position="78"/>
    </location>
</feature>
<name>A0A133Y6D0_9FIRM</name>
<evidence type="ECO:0008006" key="7">
    <source>
        <dbReference type="Google" id="ProtNLM"/>
    </source>
</evidence>
<dbReference type="RefSeq" id="WP_066715198.1">
    <property type="nucleotide sequence ID" value="NZ_JARFNM010000001.1"/>
</dbReference>
<feature type="signal peptide" evidence="4">
    <location>
        <begin position="1"/>
        <end position="20"/>
    </location>
</feature>
<keyword evidence="2 4" id="KW-0732">Signal</keyword>
<feature type="chain" id="PRO_5039331898" description="Fe2+ transport protein" evidence="4">
    <location>
        <begin position="21"/>
        <end position="257"/>
    </location>
</feature>
<gene>
    <name evidence="5" type="ORF">HMPREF1872_01477</name>
</gene>
<proteinExistence type="inferred from homology"/>
<evidence type="ECO:0000313" key="5">
    <source>
        <dbReference type="EMBL" id="KXB38757.1"/>
    </source>
</evidence>
<dbReference type="PATRIC" id="fig|1497955.3.peg.1443"/>
<evidence type="ECO:0000256" key="1">
    <source>
        <dbReference type="ARBA" id="ARBA00010013"/>
    </source>
</evidence>
<dbReference type="OrthoDB" id="1495621at2"/>
<keyword evidence="6" id="KW-1185">Reference proteome</keyword>
<dbReference type="STRING" id="1497955.HMPREF1872_01477"/>
<evidence type="ECO:0000256" key="3">
    <source>
        <dbReference type="SAM" id="MobiDB-lite"/>
    </source>
</evidence>
<feature type="region of interest" description="Disordered" evidence="3">
    <location>
        <begin position="24"/>
        <end position="93"/>
    </location>
</feature>
<organism evidence="5 6">
    <name type="scientific">Amygdalobacter nucleatus</name>
    <dbReference type="NCBI Taxonomy" id="3029274"/>
    <lineage>
        <taxon>Bacteria</taxon>
        <taxon>Bacillati</taxon>
        <taxon>Bacillota</taxon>
        <taxon>Clostridia</taxon>
        <taxon>Eubacteriales</taxon>
        <taxon>Oscillospiraceae</taxon>
        <taxon>Amygdalobacter</taxon>
    </lineage>
</organism>
<sequence length="257" mass="28083">MKRNYISLVLALALSLTLTACNNSGKKTDKVAKEESMQKDTDSSKAKDDKTADKADDKKPAEESKAEKDDKDSKKGDAVAKPGESGFNEIPIGEATEAGPFNVEAVYFQGVDMVPENKQPSGEESDMHLEADIHLKPEAAKIFGFGDGENIWPAYLTVNYKVMSADGKKEITSGTFMPMNADDGPHYGINIKKGVIPVGKYKLILEIKASDDYLLHVDSETGIPVAREEGKAAAVKYYEKQTVSFDWNYDASQLTSK</sequence>
<dbReference type="InterPro" id="IPR038482">
    <property type="entry name" value="Tp34-type_sf"/>
</dbReference>
<dbReference type="Proteomes" id="UP000070080">
    <property type="component" value="Unassembled WGS sequence"/>
</dbReference>
<comment type="caution">
    <text evidence="5">The sequence shown here is derived from an EMBL/GenBank/DDBJ whole genome shotgun (WGS) entry which is preliminary data.</text>
</comment>
<evidence type="ECO:0000313" key="6">
    <source>
        <dbReference type="Proteomes" id="UP000070080"/>
    </source>
</evidence>
<reference evidence="6" key="1">
    <citation type="submission" date="2016-01" db="EMBL/GenBank/DDBJ databases">
        <authorList>
            <person name="Mitreva M."/>
            <person name="Pepin K.H."/>
            <person name="Mihindukulasuriya K.A."/>
            <person name="Fulton R."/>
            <person name="Fronick C."/>
            <person name="O'Laughlin M."/>
            <person name="Miner T."/>
            <person name="Herter B."/>
            <person name="Rosa B.A."/>
            <person name="Cordes M."/>
            <person name="Tomlinson C."/>
            <person name="Wollam A."/>
            <person name="Palsikar V.B."/>
            <person name="Mardis E.R."/>
            <person name="Wilson R.K."/>
        </authorList>
    </citation>
    <scope>NUCLEOTIDE SEQUENCE [LARGE SCALE GENOMIC DNA]</scope>
    <source>
        <strain evidence="6">KA00274</strain>
    </source>
</reference>
<evidence type="ECO:0000256" key="4">
    <source>
        <dbReference type="SAM" id="SignalP"/>
    </source>
</evidence>
<accession>A0A133Y6D0</accession>
<dbReference type="EMBL" id="LSCV01000046">
    <property type="protein sequence ID" value="KXB38757.1"/>
    <property type="molecule type" value="Genomic_DNA"/>
</dbReference>
<protein>
    <recommendedName>
        <fullName evidence="7">Fe2+ transport protein</fullName>
    </recommendedName>
</protein>